<organism evidence="1 2">
    <name type="scientific">Halorubrum trueperi</name>
    <dbReference type="NCBI Taxonomy" id="2004704"/>
    <lineage>
        <taxon>Archaea</taxon>
        <taxon>Methanobacteriati</taxon>
        <taxon>Methanobacteriota</taxon>
        <taxon>Stenosarchaea group</taxon>
        <taxon>Halobacteria</taxon>
        <taxon>Halobacteriales</taxon>
        <taxon>Haloferacaceae</taxon>
        <taxon>Halorubrum</taxon>
    </lineage>
</organism>
<comment type="caution">
    <text evidence="1">The sequence shown here is derived from an EMBL/GenBank/DDBJ whole genome shotgun (WGS) entry which is preliminary data.</text>
</comment>
<accession>A0ABD5UP36</accession>
<sequence>MTGDNADWEKLARHLAEDQCHDNRAAFEDEFRALAKTFRTGEEVTPEDIRELRRVLNKPRRFVEESVAPSAGCEPWGQPVQSMPGARVQVLYGPMAAFNNEDEHRESAASDTAVARLT</sequence>
<evidence type="ECO:0000313" key="2">
    <source>
        <dbReference type="Proteomes" id="UP001596333"/>
    </source>
</evidence>
<dbReference type="EMBL" id="JBHSXI010000030">
    <property type="protein sequence ID" value="MFC6890978.1"/>
    <property type="molecule type" value="Genomic_DNA"/>
</dbReference>
<gene>
    <name evidence="1" type="ORF">ACFQEY_18485</name>
</gene>
<keyword evidence="2" id="KW-1185">Reference proteome</keyword>
<evidence type="ECO:0000313" key="1">
    <source>
        <dbReference type="EMBL" id="MFC6890978.1"/>
    </source>
</evidence>
<name>A0ABD5UP36_9EURY</name>
<dbReference type="AlphaFoldDB" id="A0ABD5UP36"/>
<dbReference type="Proteomes" id="UP001596333">
    <property type="component" value="Unassembled WGS sequence"/>
</dbReference>
<protein>
    <submittedName>
        <fullName evidence="1">Uncharacterized protein</fullName>
    </submittedName>
</protein>
<proteinExistence type="predicted"/>
<reference evidence="1 2" key="1">
    <citation type="journal article" date="2019" name="Int. J. Syst. Evol. Microbiol.">
        <title>The Global Catalogue of Microorganisms (GCM) 10K type strain sequencing project: providing services to taxonomists for standard genome sequencing and annotation.</title>
        <authorList>
            <consortium name="The Broad Institute Genomics Platform"/>
            <consortium name="The Broad Institute Genome Sequencing Center for Infectious Disease"/>
            <person name="Wu L."/>
            <person name="Ma J."/>
        </authorList>
    </citation>
    <scope>NUCLEOTIDE SEQUENCE [LARGE SCALE GENOMIC DNA]</scope>
    <source>
        <strain evidence="1 2">Y73</strain>
    </source>
</reference>
<dbReference type="RefSeq" id="WP_379771442.1">
    <property type="nucleotide sequence ID" value="NZ_JBHSXI010000030.1"/>
</dbReference>